<dbReference type="Proteomes" id="UP000256970">
    <property type="component" value="Unassembled WGS sequence"/>
</dbReference>
<evidence type="ECO:0000313" key="3">
    <source>
        <dbReference type="Proteomes" id="UP000256970"/>
    </source>
</evidence>
<dbReference type="PANTHER" id="PTHR46533">
    <property type="entry name" value="ZINC FINGER MYND DOMAIN-CONTAINING PROTEIN 12"/>
    <property type="match status" value="1"/>
</dbReference>
<dbReference type="InterPro" id="IPR011990">
    <property type="entry name" value="TPR-like_helical_dom_sf"/>
</dbReference>
<sequence>MANLITYTVLTLGECKLHQLHTGNGKFFVMGEVAVQLFQETPTSFLQELRKGKYTRTNSSAPDMLHTIVQLGLQVEGTASHTGVTLLPPPTVEALLIDRRRHELVQSFKLAMLKLASQEAARLMAAGDYEAALPVAMEAVPLGEQLFKPQPALQLFPLYLLAAQANLGLRRAVQCEKCLALASMLAMKEPNMTTTVMRSQLSRLYGQLYAFQSKAEEALRAFAEDVYYCSIEYGPQDARTSLGYYNLAKVLQSTGEVQGALSCADMVVSIWSSCLSRSVLGLQEDGQPLPPGAPTELLVGRLQLVEVAEMLQDICKLRADALGQQHPDVAAAHTAAGLALAELGDSDRAMQELQAAKSLLRQAAGAKQQLQLVEQAEKQAEPMESFARHFRQESIADVDLVIRASGTSEDAAPEPKRARGSASAAAADTAAGDQLQLAVLPAHKIILFNSEYFEAQARHWQQSSDAPSATTKKRRGRADDSMPGGRPVMHLTIDSAEQLPAAEAVIAVMYGVPDAVSSL</sequence>
<keyword evidence="3" id="KW-1185">Reference proteome</keyword>
<reference evidence="2 3" key="1">
    <citation type="submission" date="2016-10" db="EMBL/GenBank/DDBJ databases">
        <authorList>
            <person name="Cai Z."/>
        </authorList>
    </citation>
    <scope>NUCLEOTIDE SEQUENCE [LARGE SCALE GENOMIC DNA]</scope>
</reference>
<protein>
    <submittedName>
        <fullName evidence="2">Uncharacterized protein</fullName>
    </submittedName>
</protein>
<dbReference type="SUPFAM" id="SSF48452">
    <property type="entry name" value="TPR-like"/>
    <property type="match status" value="1"/>
</dbReference>
<dbReference type="PANTHER" id="PTHR46533:SF1">
    <property type="entry name" value="ZINC FINGER MYND DOMAIN-CONTAINING PROTEIN 12"/>
    <property type="match status" value="1"/>
</dbReference>
<accession>A0A383VYT4</accession>
<feature type="compositionally biased region" description="Polar residues" evidence="1">
    <location>
        <begin position="459"/>
        <end position="470"/>
    </location>
</feature>
<gene>
    <name evidence="2" type="ORF">BQ4739_LOCUS9872</name>
</gene>
<proteinExistence type="predicted"/>
<dbReference type="Gene3D" id="1.25.40.10">
    <property type="entry name" value="Tetratricopeptide repeat domain"/>
    <property type="match status" value="2"/>
</dbReference>
<feature type="region of interest" description="Disordered" evidence="1">
    <location>
        <begin position="459"/>
        <end position="485"/>
    </location>
</feature>
<dbReference type="InterPro" id="IPR053248">
    <property type="entry name" value="Zinc_finger_MYND_domain"/>
</dbReference>
<organism evidence="2 3">
    <name type="scientific">Tetradesmus obliquus</name>
    <name type="common">Green alga</name>
    <name type="synonym">Acutodesmus obliquus</name>
    <dbReference type="NCBI Taxonomy" id="3088"/>
    <lineage>
        <taxon>Eukaryota</taxon>
        <taxon>Viridiplantae</taxon>
        <taxon>Chlorophyta</taxon>
        <taxon>core chlorophytes</taxon>
        <taxon>Chlorophyceae</taxon>
        <taxon>CS clade</taxon>
        <taxon>Sphaeropleales</taxon>
        <taxon>Scenedesmaceae</taxon>
        <taxon>Tetradesmus</taxon>
    </lineage>
</organism>
<evidence type="ECO:0000256" key="1">
    <source>
        <dbReference type="SAM" id="MobiDB-lite"/>
    </source>
</evidence>
<dbReference type="AlphaFoldDB" id="A0A383VYT4"/>
<dbReference type="STRING" id="3088.A0A383VYT4"/>
<dbReference type="EMBL" id="FNXT01000939">
    <property type="protein sequence ID" value="SZX69576.1"/>
    <property type="molecule type" value="Genomic_DNA"/>
</dbReference>
<name>A0A383VYT4_TETOB</name>
<evidence type="ECO:0000313" key="2">
    <source>
        <dbReference type="EMBL" id="SZX69576.1"/>
    </source>
</evidence>